<feature type="compositionally biased region" description="Basic and acidic residues" evidence="1">
    <location>
        <begin position="17"/>
        <end position="28"/>
    </location>
</feature>
<proteinExistence type="predicted"/>
<dbReference type="Proteomes" id="UP000252519">
    <property type="component" value="Unassembled WGS sequence"/>
</dbReference>
<protein>
    <submittedName>
        <fullName evidence="2">Uncharacterized protein</fullName>
    </submittedName>
</protein>
<feature type="region of interest" description="Disordered" evidence="1">
    <location>
        <begin position="1"/>
        <end position="394"/>
    </location>
</feature>
<feature type="compositionally biased region" description="Basic and acidic residues" evidence="1">
    <location>
        <begin position="229"/>
        <end position="242"/>
    </location>
</feature>
<name>A0A368GJ71_ANCCA</name>
<gene>
    <name evidence="2" type="ORF">ANCCAN_10303</name>
</gene>
<feature type="compositionally biased region" description="Basic residues" evidence="1">
    <location>
        <begin position="247"/>
        <end position="256"/>
    </location>
</feature>
<feature type="compositionally biased region" description="Basic residues" evidence="1">
    <location>
        <begin position="369"/>
        <end position="387"/>
    </location>
</feature>
<dbReference type="OrthoDB" id="5906773at2759"/>
<keyword evidence="3" id="KW-1185">Reference proteome</keyword>
<reference evidence="2 3" key="1">
    <citation type="submission" date="2014-10" db="EMBL/GenBank/DDBJ databases">
        <title>Draft genome of the hookworm Ancylostoma caninum.</title>
        <authorList>
            <person name="Mitreva M."/>
        </authorList>
    </citation>
    <scope>NUCLEOTIDE SEQUENCE [LARGE SCALE GENOMIC DNA]</scope>
    <source>
        <strain evidence="2 3">Baltimore</strain>
    </source>
</reference>
<dbReference type="EMBL" id="JOJR01000148">
    <property type="protein sequence ID" value="RCN43738.1"/>
    <property type="molecule type" value="Genomic_DNA"/>
</dbReference>
<comment type="caution">
    <text evidence="2">The sequence shown here is derived from an EMBL/GenBank/DDBJ whole genome shotgun (WGS) entry which is preliminary data.</text>
</comment>
<feature type="compositionally biased region" description="Basic and acidic residues" evidence="1">
    <location>
        <begin position="257"/>
        <end position="266"/>
    </location>
</feature>
<feature type="compositionally biased region" description="Basic and acidic residues" evidence="1">
    <location>
        <begin position="285"/>
        <end position="298"/>
    </location>
</feature>
<sequence length="430" mass="47808">MLSDSSKASRKNKHRVIHIDSPSREIPLKKKPVSETASQELDKGSQTVKFDPSSEQPKSKGKKLKPKSVTPKSKSSSSTSKSSSKSYLKETVTRTEITTTKEYPEDSDTSDPTKGVVKKREVKRTITTNIYPEEKPMGPLPIVNTTERRYTTRVESPKSRPVEPFSKYILTKYDKEKSSSSSQSRPQNNICGTFSPGLRTAVEGKLKRAHKIGPQKPKDPYRPKKGAKFHVDRAPRIDRSPESSKSGKVRKAKNGKKKGELEKADESTESSGSKKAKKARTPKKTAAEKQWESADKSTESSTSAKAKKVKTPKKALSPPKYSPRDLPPWGVPSAEVPIEVELPKKERKAPSPPSTLQYSSSQSSLLGKAIHRRTPPSGKRHKKKKKHEQFVEAGKSESYLEHQLQYAIAGRKKGKKQVRLFLPVFEGSPG</sequence>
<feature type="compositionally biased region" description="Polar residues" evidence="1">
    <location>
        <begin position="35"/>
        <end position="56"/>
    </location>
</feature>
<evidence type="ECO:0000313" key="2">
    <source>
        <dbReference type="EMBL" id="RCN43738.1"/>
    </source>
</evidence>
<organism evidence="2 3">
    <name type="scientific">Ancylostoma caninum</name>
    <name type="common">Dog hookworm</name>
    <dbReference type="NCBI Taxonomy" id="29170"/>
    <lineage>
        <taxon>Eukaryota</taxon>
        <taxon>Metazoa</taxon>
        <taxon>Ecdysozoa</taxon>
        <taxon>Nematoda</taxon>
        <taxon>Chromadorea</taxon>
        <taxon>Rhabditida</taxon>
        <taxon>Rhabditina</taxon>
        <taxon>Rhabditomorpha</taxon>
        <taxon>Strongyloidea</taxon>
        <taxon>Ancylostomatidae</taxon>
        <taxon>Ancylostomatinae</taxon>
        <taxon>Ancylostoma</taxon>
    </lineage>
</organism>
<feature type="compositionally biased region" description="Basic and acidic residues" evidence="1">
    <location>
        <begin position="146"/>
        <end position="161"/>
    </location>
</feature>
<feature type="compositionally biased region" description="Low complexity" evidence="1">
    <location>
        <begin position="67"/>
        <end position="86"/>
    </location>
</feature>
<evidence type="ECO:0000256" key="1">
    <source>
        <dbReference type="SAM" id="MobiDB-lite"/>
    </source>
</evidence>
<evidence type="ECO:0000313" key="3">
    <source>
        <dbReference type="Proteomes" id="UP000252519"/>
    </source>
</evidence>
<accession>A0A368GJ71</accession>
<feature type="compositionally biased region" description="Basic residues" evidence="1">
    <location>
        <begin position="274"/>
        <end position="283"/>
    </location>
</feature>
<feature type="compositionally biased region" description="Low complexity" evidence="1">
    <location>
        <begin position="354"/>
        <end position="366"/>
    </location>
</feature>
<dbReference type="AlphaFoldDB" id="A0A368GJ71"/>